<dbReference type="Gene3D" id="1.25.40.10">
    <property type="entry name" value="Tetratricopeptide repeat domain"/>
    <property type="match status" value="2"/>
</dbReference>
<gene>
    <name evidence="4" type="ORF">FPZ52_02410</name>
</gene>
<accession>A0A5B8IWY4</accession>
<evidence type="ECO:0000313" key="4">
    <source>
        <dbReference type="EMBL" id="QDY70214.1"/>
    </source>
</evidence>
<dbReference type="AlphaFoldDB" id="A0A5B8IWY4"/>
<evidence type="ECO:0000256" key="1">
    <source>
        <dbReference type="ARBA" id="ARBA00022737"/>
    </source>
</evidence>
<dbReference type="InterPro" id="IPR019734">
    <property type="entry name" value="TPR_rpt"/>
</dbReference>
<feature type="repeat" description="TPR" evidence="3">
    <location>
        <begin position="386"/>
        <end position="419"/>
    </location>
</feature>
<dbReference type="PANTHER" id="PTHR44943">
    <property type="entry name" value="CELLULOSE SYNTHASE OPERON PROTEIN C"/>
    <property type="match status" value="1"/>
</dbReference>
<keyword evidence="2 3" id="KW-0802">TPR repeat</keyword>
<dbReference type="InterPro" id="IPR051685">
    <property type="entry name" value="Ycf3/AcsC/BcsC/TPR_MFPF"/>
</dbReference>
<dbReference type="OrthoDB" id="9766710at2"/>
<dbReference type="EMBL" id="CP042261">
    <property type="protein sequence ID" value="QDY70214.1"/>
    <property type="molecule type" value="Genomic_DNA"/>
</dbReference>
<dbReference type="SUPFAM" id="SSF48452">
    <property type="entry name" value="TPR-like"/>
    <property type="match status" value="2"/>
</dbReference>
<dbReference type="Proteomes" id="UP000318483">
    <property type="component" value="Chromosome"/>
</dbReference>
<evidence type="ECO:0000313" key="5">
    <source>
        <dbReference type="Proteomes" id="UP000318483"/>
    </source>
</evidence>
<dbReference type="KEGG" id="lit:FPZ52_02410"/>
<dbReference type="Pfam" id="PF13432">
    <property type="entry name" value="TPR_16"/>
    <property type="match status" value="3"/>
</dbReference>
<proteinExistence type="predicted"/>
<dbReference type="SMART" id="SM00028">
    <property type="entry name" value="TPR"/>
    <property type="match status" value="7"/>
</dbReference>
<protein>
    <submittedName>
        <fullName evidence="4">Tetratricopeptide repeat protein</fullName>
    </submittedName>
</protein>
<name>A0A5B8IWY4_9RHOB</name>
<evidence type="ECO:0000256" key="3">
    <source>
        <dbReference type="PROSITE-ProRule" id="PRU00339"/>
    </source>
</evidence>
<dbReference type="PANTHER" id="PTHR44943:SF5">
    <property type="entry name" value="BLL7697 PROTEIN"/>
    <property type="match status" value="1"/>
</dbReference>
<dbReference type="InterPro" id="IPR011990">
    <property type="entry name" value="TPR-like_helical_dom_sf"/>
</dbReference>
<keyword evidence="5" id="KW-1185">Reference proteome</keyword>
<sequence length="554" mass="60723">MAMCAATATSAFAFGNSGSYLAARHAGFTGDFEKAAQYFAQALTLDSGNPDLLENTVGSNVSLGRIDDAYPVAERMLGAGFNSQVSEMVVVARHAHLGEFQEILAKLDEGKSIGPLLDGLLRAWALLGSGDATAALVAFDDVSTQQGLESFGLYHKALALASVGDFEGADTILSGRGGTTLNVTRRGVATHVQVLSQLDREEEAIELIRAAFGSTPAPYFERLLARLDAGEKIAYDIATTPTEGIAEVFFGVSGALISEAPATYTLLYSRFAEYLNPKHIDAVLLSASFLEELEQYGLATEAYNKVPPDNPEFVVAETGRAEALIASDKPDAAIEVLTQLAKTNPDLLLAQVTLADTLRRLDRFEEAAPVYDRAIEMIGTPEPQHWIVYFSRGIVRERTDRWDESEADLRKALELNPDQPQVLNYLGYSLVEEHTDLDEALEMIEKAVEARPEDGYIIDSLGWAQFRLGRYEEAVTHLEDAVQYESIDPIINDHLGDAYWAVGRKLEAQFQWRRALSFDPEEEEADRIRRKLEVGLDKVLEEEGAKPIAVAREG</sequence>
<reference evidence="4 5" key="1">
    <citation type="submission" date="2019-07" db="EMBL/GenBank/DDBJ databases">
        <title>Litoreibacter alkalisoli sp. nov., isolated from saline-alkaline soil.</title>
        <authorList>
            <person name="Wang S."/>
            <person name="Xu L."/>
            <person name="Xing Y.-T."/>
            <person name="Sun J.-Q."/>
        </authorList>
    </citation>
    <scope>NUCLEOTIDE SEQUENCE [LARGE SCALE GENOMIC DNA]</scope>
    <source>
        <strain evidence="4 5">LN3S51</strain>
    </source>
</reference>
<organism evidence="4 5">
    <name type="scientific">Qingshengfaniella alkalisoli</name>
    <dbReference type="NCBI Taxonomy" id="2599296"/>
    <lineage>
        <taxon>Bacteria</taxon>
        <taxon>Pseudomonadati</taxon>
        <taxon>Pseudomonadota</taxon>
        <taxon>Alphaproteobacteria</taxon>
        <taxon>Rhodobacterales</taxon>
        <taxon>Paracoccaceae</taxon>
        <taxon>Qingshengfaniella</taxon>
    </lineage>
</organism>
<dbReference type="PROSITE" id="PS50005">
    <property type="entry name" value="TPR"/>
    <property type="match status" value="1"/>
</dbReference>
<evidence type="ECO:0000256" key="2">
    <source>
        <dbReference type="ARBA" id="ARBA00022803"/>
    </source>
</evidence>
<keyword evidence="1" id="KW-0677">Repeat</keyword>